<dbReference type="AlphaFoldDB" id="A0A2W5WUU7"/>
<feature type="transmembrane region" description="Helical" evidence="1">
    <location>
        <begin position="89"/>
        <end position="108"/>
    </location>
</feature>
<evidence type="ECO:0000313" key="3">
    <source>
        <dbReference type="Proteomes" id="UP000248783"/>
    </source>
</evidence>
<evidence type="ECO:0000256" key="1">
    <source>
        <dbReference type="SAM" id="Phobius"/>
    </source>
</evidence>
<comment type="caution">
    <text evidence="2">The sequence shown here is derived from an EMBL/GenBank/DDBJ whole genome shotgun (WGS) entry which is preliminary data.</text>
</comment>
<dbReference type="RefSeq" id="WP_111249613.1">
    <property type="nucleotide sequence ID" value="NZ_QKWH01000001.1"/>
</dbReference>
<keyword evidence="1" id="KW-1133">Transmembrane helix</keyword>
<name>A0A2W5WUU7_9MICO</name>
<keyword evidence="3" id="KW-1185">Reference proteome</keyword>
<keyword evidence="1" id="KW-0812">Transmembrane</keyword>
<organism evidence="2 3">
    <name type="scientific">Xylanimonas oleitrophica</name>
    <dbReference type="NCBI Taxonomy" id="2607479"/>
    <lineage>
        <taxon>Bacteria</taxon>
        <taxon>Bacillati</taxon>
        <taxon>Actinomycetota</taxon>
        <taxon>Actinomycetes</taxon>
        <taxon>Micrococcales</taxon>
        <taxon>Promicromonosporaceae</taxon>
        <taxon>Xylanimonas</taxon>
    </lineage>
</organism>
<keyword evidence="1" id="KW-0472">Membrane</keyword>
<accession>A0A2W5WUU7</accession>
<sequence>MSDTYTIPTAAERLGIHAHTGTRGKKPTPPRHPVFLVHAAVHALFTLYGAARVLALGDGWVTGALTVLNAIGAVVSLREWWQRKTPTSFDLIWGLVAAGMACWVLTAGRTA</sequence>
<protein>
    <submittedName>
        <fullName evidence="2">Uncharacterized protein</fullName>
    </submittedName>
</protein>
<gene>
    <name evidence="2" type="ORF">DNL40_02440</name>
</gene>
<dbReference type="EMBL" id="QKWH01000001">
    <property type="protein sequence ID" value="PZR55249.1"/>
    <property type="molecule type" value="Genomic_DNA"/>
</dbReference>
<feature type="transmembrane region" description="Helical" evidence="1">
    <location>
        <begin position="33"/>
        <end position="54"/>
    </location>
</feature>
<reference evidence="2 3" key="1">
    <citation type="submission" date="2018-06" db="EMBL/GenBank/DDBJ databases">
        <title>Whole genome sequencing of a novel hydrocarbon degrading bacterial strain, PW21 isolated from oil contaminated produced water sample.</title>
        <authorList>
            <person name="Nagkirti P."/>
            <person name="Shaikh A."/>
            <person name="Gowdaman V."/>
            <person name="Engineer A.E."/>
            <person name="Dagar S."/>
            <person name="Dhakephalkar P.K."/>
        </authorList>
    </citation>
    <scope>NUCLEOTIDE SEQUENCE [LARGE SCALE GENOMIC DNA]</scope>
    <source>
        <strain evidence="2 3">PW21</strain>
    </source>
</reference>
<evidence type="ECO:0000313" key="2">
    <source>
        <dbReference type="EMBL" id="PZR55249.1"/>
    </source>
</evidence>
<proteinExistence type="predicted"/>
<feature type="transmembrane region" description="Helical" evidence="1">
    <location>
        <begin position="60"/>
        <end position="77"/>
    </location>
</feature>
<dbReference type="Proteomes" id="UP000248783">
    <property type="component" value="Unassembled WGS sequence"/>
</dbReference>